<comment type="catalytic activity">
    <reaction evidence="1">
        <text>ATP + protein L-histidine = ADP + protein N-phospho-L-histidine.</text>
        <dbReference type="EC" id="2.7.13.3"/>
    </reaction>
</comment>
<gene>
    <name evidence="15" type="ORF">GCM10011514_17140</name>
</gene>
<keyword evidence="10" id="KW-0812">Transmembrane</keyword>
<keyword evidence="3" id="KW-0597">Phosphoprotein</keyword>
<evidence type="ECO:0000256" key="7">
    <source>
        <dbReference type="ARBA" id="ARBA00022840"/>
    </source>
</evidence>
<feature type="transmembrane region" description="Helical" evidence="10">
    <location>
        <begin position="298"/>
        <end position="319"/>
    </location>
</feature>
<feature type="transmembrane region" description="Helical" evidence="10">
    <location>
        <begin position="234"/>
        <end position="253"/>
    </location>
</feature>
<dbReference type="InterPro" id="IPR003594">
    <property type="entry name" value="HATPase_dom"/>
</dbReference>
<name>A0A916YN10_9BACT</name>
<dbReference type="CDD" id="cd16917">
    <property type="entry name" value="HATPase_UhpB-NarQ-NarX-like"/>
    <property type="match status" value="1"/>
</dbReference>
<feature type="domain" description="7TM-DISM receptor extracellular" evidence="12">
    <location>
        <begin position="166"/>
        <end position="387"/>
    </location>
</feature>
<evidence type="ECO:0000259" key="11">
    <source>
        <dbReference type="Pfam" id="PF02518"/>
    </source>
</evidence>
<evidence type="ECO:0000256" key="6">
    <source>
        <dbReference type="ARBA" id="ARBA00022777"/>
    </source>
</evidence>
<dbReference type="InterPro" id="IPR050482">
    <property type="entry name" value="Sensor_HK_TwoCompSys"/>
</dbReference>
<feature type="transmembrane region" description="Helical" evidence="10">
    <location>
        <begin position="331"/>
        <end position="351"/>
    </location>
</feature>
<keyword evidence="16" id="KW-1185">Reference proteome</keyword>
<feature type="transmembrane region" description="Helical" evidence="10">
    <location>
        <begin position="265"/>
        <end position="286"/>
    </location>
</feature>
<dbReference type="PANTHER" id="PTHR24421:SF10">
    <property type="entry name" value="NITRATE_NITRITE SENSOR PROTEIN NARQ"/>
    <property type="match status" value="1"/>
</dbReference>
<dbReference type="Pfam" id="PF02518">
    <property type="entry name" value="HATPase_c"/>
    <property type="match status" value="1"/>
</dbReference>
<dbReference type="Gene3D" id="2.60.40.2380">
    <property type="match status" value="1"/>
</dbReference>
<dbReference type="Proteomes" id="UP000609064">
    <property type="component" value="Unassembled WGS sequence"/>
</dbReference>
<dbReference type="GO" id="GO:0046983">
    <property type="term" value="F:protein dimerization activity"/>
    <property type="evidence" value="ECO:0007669"/>
    <property type="project" value="InterPro"/>
</dbReference>
<dbReference type="InterPro" id="IPR011622">
    <property type="entry name" value="7TMR_DISM_rcpt_extracell_dom2"/>
</dbReference>
<dbReference type="GO" id="GO:0016020">
    <property type="term" value="C:membrane"/>
    <property type="evidence" value="ECO:0007669"/>
    <property type="project" value="InterPro"/>
</dbReference>
<evidence type="ECO:0000313" key="15">
    <source>
        <dbReference type="EMBL" id="GGD53583.1"/>
    </source>
</evidence>
<reference evidence="15" key="1">
    <citation type="journal article" date="2014" name="Int. J. Syst. Evol. Microbiol.">
        <title>Complete genome sequence of Corynebacterium casei LMG S-19264T (=DSM 44701T), isolated from a smear-ripened cheese.</title>
        <authorList>
            <consortium name="US DOE Joint Genome Institute (JGI-PGF)"/>
            <person name="Walter F."/>
            <person name="Albersmeier A."/>
            <person name="Kalinowski J."/>
            <person name="Ruckert C."/>
        </authorList>
    </citation>
    <scope>NUCLEOTIDE SEQUENCE</scope>
    <source>
        <strain evidence="15">CGMCC 1.15958</strain>
    </source>
</reference>
<evidence type="ECO:0000259" key="14">
    <source>
        <dbReference type="Pfam" id="PF07730"/>
    </source>
</evidence>
<keyword evidence="10" id="KW-0472">Membrane</keyword>
<feature type="domain" description="7TM-DISM receptor extracellular" evidence="13">
    <location>
        <begin position="22"/>
        <end position="146"/>
    </location>
</feature>
<dbReference type="GO" id="GO:0005524">
    <property type="term" value="F:ATP binding"/>
    <property type="evidence" value="ECO:0007669"/>
    <property type="project" value="UniProtKB-KW"/>
</dbReference>
<evidence type="ECO:0000256" key="8">
    <source>
        <dbReference type="ARBA" id="ARBA00023012"/>
    </source>
</evidence>
<sequence>MGQKVLDINAASELPLKDFIFHLEHPEGDIDILQAIKLYENKKFILSESTTHRQNFGHNTKAKHWLSFEVNAAQKRELILEIEYANIDHIELFEVKNDEIRSLGFAGDIYKYEQRPYYNNNYVFLLRLEPNQKTQYFLHINQPNAILSFAIRLFQYDYFKKTDRQEYVVWGIYIGIIMILLVVNLVMLIIIKDWIYFWYILYQHCITMHLFSDAGLGFQYLWHDYPQFNIYDPVYLYIWGAMIAQLTFMQYFLHQTRRNSKVFKWIIAFKVFLTIALLTAISIHFFEPKGKEIYMYKAVATATSIFVLIMCILTVVSLYEKRNEKEKLVKYYAYALFFQFLGYTTVTLLNLSQSNGFNLPFDIETYVVMGIVVVIDIFFFSYGLVYRFESYKRQNQNLELNILNTKQESQKRIIESLEEERKRISQDLHDDIGATLATAKGYLSVLGRDKKSKELINAQIIIDKAAEELRTISHTLMPKNFNKIALSRTIDESIRKINSEKTQFDFITIGEPKKLSESDELVIFRILTELINNIQRHSEATEATIQLIYHADFLNLIVEDNGKGFGNATHDGKGIRNLYARAEYLKGELLIDSSEHGTSVILTVPTNNHLIAKAQ</sequence>
<evidence type="ECO:0000259" key="13">
    <source>
        <dbReference type="Pfam" id="PF07696"/>
    </source>
</evidence>
<dbReference type="Pfam" id="PF07696">
    <property type="entry name" value="7TMR-DISMED2"/>
    <property type="match status" value="1"/>
</dbReference>
<feature type="domain" description="Signal transduction histidine kinase subgroup 3 dimerisation and phosphoacceptor" evidence="14">
    <location>
        <begin position="420"/>
        <end position="479"/>
    </location>
</feature>
<protein>
    <recommendedName>
        <fullName evidence="2">histidine kinase</fullName>
        <ecNumber evidence="2">2.7.13.3</ecNumber>
    </recommendedName>
</protein>
<evidence type="ECO:0000256" key="3">
    <source>
        <dbReference type="ARBA" id="ARBA00022553"/>
    </source>
</evidence>
<keyword evidence="9" id="KW-0175">Coiled coil</keyword>
<dbReference type="EMBL" id="BMKK01000003">
    <property type="protein sequence ID" value="GGD53583.1"/>
    <property type="molecule type" value="Genomic_DNA"/>
</dbReference>
<dbReference type="Gene3D" id="1.20.5.1930">
    <property type="match status" value="1"/>
</dbReference>
<dbReference type="PANTHER" id="PTHR24421">
    <property type="entry name" value="NITRATE/NITRITE SENSOR PROTEIN NARX-RELATED"/>
    <property type="match status" value="1"/>
</dbReference>
<dbReference type="Pfam" id="PF07730">
    <property type="entry name" value="HisKA_3"/>
    <property type="match status" value="1"/>
</dbReference>
<evidence type="ECO:0000259" key="12">
    <source>
        <dbReference type="Pfam" id="PF07695"/>
    </source>
</evidence>
<evidence type="ECO:0000256" key="5">
    <source>
        <dbReference type="ARBA" id="ARBA00022741"/>
    </source>
</evidence>
<feature type="domain" description="Histidine kinase/HSP90-like ATPase" evidence="11">
    <location>
        <begin position="519"/>
        <end position="606"/>
    </location>
</feature>
<feature type="transmembrane region" description="Helical" evidence="10">
    <location>
        <begin position="167"/>
        <end position="190"/>
    </location>
</feature>
<dbReference type="GO" id="GO:0000155">
    <property type="term" value="F:phosphorelay sensor kinase activity"/>
    <property type="evidence" value="ECO:0007669"/>
    <property type="project" value="InterPro"/>
</dbReference>
<organism evidence="15 16">
    <name type="scientific">Emticicia aquatilis</name>
    <dbReference type="NCBI Taxonomy" id="1537369"/>
    <lineage>
        <taxon>Bacteria</taxon>
        <taxon>Pseudomonadati</taxon>
        <taxon>Bacteroidota</taxon>
        <taxon>Cytophagia</taxon>
        <taxon>Cytophagales</taxon>
        <taxon>Leadbetterellaceae</taxon>
        <taxon>Emticicia</taxon>
    </lineage>
</organism>
<dbReference type="Pfam" id="PF07695">
    <property type="entry name" value="7TMR-DISM_7TM"/>
    <property type="match status" value="1"/>
</dbReference>
<keyword evidence="5" id="KW-0547">Nucleotide-binding</keyword>
<evidence type="ECO:0000256" key="10">
    <source>
        <dbReference type="SAM" id="Phobius"/>
    </source>
</evidence>
<evidence type="ECO:0000313" key="16">
    <source>
        <dbReference type="Proteomes" id="UP000609064"/>
    </source>
</evidence>
<accession>A0A916YN10</accession>
<dbReference type="InterPro" id="IPR011712">
    <property type="entry name" value="Sig_transdc_His_kin_sub3_dim/P"/>
</dbReference>
<proteinExistence type="predicted"/>
<comment type="caution">
    <text evidence="15">The sequence shown here is derived from an EMBL/GenBank/DDBJ whole genome shotgun (WGS) entry which is preliminary data.</text>
</comment>
<keyword evidence="8" id="KW-0902">Two-component regulatory system</keyword>
<feature type="coiled-coil region" evidence="9">
    <location>
        <begin position="388"/>
        <end position="427"/>
    </location>
</feature>
<feature type="transmembrane region" description="Helical" evidence="10">
    <location>
        <begin position="363"/>
        <end position="385"/>
    </location>
</feature>
<dbReference type="AlphaFoldDB" id="A0A916YN10"/>
<evidence type="ECO:0000256" key="9">
    <source>
        <dbReference type="SAM" id="Coils"/>
    </source>
</evidence>
<keyword evidence="4" id="KW-0808">Transferase</keyword>
<dbReference type="InterPro" id="IPR011623">
    <property type="entry name" value="7TMR_DISM_rcpt_extracell_dom1"/>
</dbReference>
<evidence type="ECO:0000256" key="1">
    <source>
        <dbReference type="ARBA" id="ARBA00000085"/>
    </source>
</evidence>
<keyword evidence="10" id="KW-1133">Transmembrane helix</keyword>
<evidence type="ECO:0000256" key="2">
    <source>
        <dbReference type="ARBA" id="ARBA00012438"/>
    </source>
</evidence>
<reference evidence="15" key="2">
    <citation type="submission" date="2020-09" db="EMBL/GenBank/DDBJ databases">
        <authorList>
            <person name="Sun Q."/>
            <person name="Zhou Y."/>
        </authorList>
    </citation>
    <scope>NUCLEOTIDE SEQUENCE</scope>
    <source>
        <strain evidence="15">CGMCC 1.15958</strain>
    </source>
</reference>
<evidence type="ECO:0000256" key="4">
    <source>
        <dbReference type="ARBA" id="ARBA00022679"/>
    </source>
</evidence>
<dbReference type="Gene3D" id="3.30.565.10">
    <property type="entry name" value="Histidine kinase-like ATPase, C-terminal domain"/>
    <property type="match status" value="1"/>
</dbReference>
<keyword evidence="6" id="KW-0418">Kinase</keyword>
<dbReference type="InterPro" id="IPR036890">
    <property type="entry name" value="HATPase_C_sf"/>
</dbReference>
<keyword evidence="7" id="KW-0067">ATP-binding</keyword>
<dbReference type="EC" id="2.7.13.3" evidence="2"/>
<dbReference type="SUPFAM" id="SSF55874">
    <property type="entry name" value="ATPase domain of HSP90 chaperone/DNA topoisomerase II/histidine kinase"/>
    <property type="match status" value="1"/>
</dbReference>